<dbReference type="Proteomes" id="UP000640485">
    <property type="component" value="Unassembled WGS sequence"/>
</dbReference>
<accession>A0A934SDK6</accession>
<evidence type="ECO:0000313" key="1">
    <source>
        <dbReference type="EMBL" id="MBK4214976.1"/>
    </source>
</evidence>
<organism evidence="1 2">
    <name type="scientific">Paracoccus caeni</name>
    <dbReference type="NCBI Taxonomy" id="657651"/>
    <lineage>
        <taxon>Bacteria</taxon>
        <taxon>Pseudomonadati</taxon>
        <taxon>Pseudomonadota</taxon>
        <taxon>Alphaproteobacteria</taxon>
        <taxon>Rhodobacterales</taxon>
        <taxon>Paracoccaceae</taxon>
        <taxon>Paracoccus</taxon>
    </lineage>
</organism>
<dbReference type="InterPro" id="IPR041916">
    <property type="entry name" value="Anti_sigma_zinc_sf"/>
</dbReference>
<proteinExistence type="predicted"/>
<evidence type="ECO:0008006" key="3">
    <source>
        <dbReference type="Google" id="ProtNLM"/>
    </source>
</evidence>
<gene>
    <name evidence="1" type="ORF">JJJ17_03440</name>
</gene>
<comment type="caution">
    <text evidence="1">The sequence shown here is derived from an EMBL/GenBank/DDBJ whole genome shotgun (WGS) entry which is preliminary data.</text>
</comment>
<dbReference type="Gene3D" id="1.10.10.1320">
    <property type="entry name" value="Anti-sigma factor, zinc-finger domain"/>
    <property type="match status" value="1"/>
</dbReference>
<sequence length="245" mass="25500">MLGNNPTRFHEAKMQIDDDTLMAFADGELEPAEALEVKAAVEADPALQARLHLFTKTRAMLQADIPAAQPSSQDEDLIARIRAASVAPAQVAGPATLPKPANFNLRPFATAIAAAFALAVAGGIWWQARGPDQGGIGAAQVAALNELPSGEMRTLGEGDLTMIASYRMEDGAFCREYQTTGDGDARVAVACRDADGWAERFAADLQIDGGYQPASGDIPGLDGFLTSAGASAPLTAAEEATALSE</sequence>
<dbReference type="EMBL" id="JAEPRQ010000001">
    <property type="protein sequence ID" value="MBK4214976.1"/>
    <property type="molecule type" value="Genomic_DNA"/>
</dbReference>
<evidence type="ECO:0000313" key="2">
    <source>
        <dbReference type="Proteomes" id="UP000640485"/>
    </source>
</evidence>
<name>A0A934SDK6_9RHOB</name>
<keyword evidence="2" id="KW-1185">Reference proteome</keyword>
<dbReference type="AlphaFoldDB" id="A0A934SDK6"/>
<reference evidence="1" key="1">
    <citation type="submission" date="2021-01" db="EMBL/GenBank/DDBJ databases">
        <title>Paracoccus amoyensis sp. nov., isolated from the surface seawater along the coast of Xiamen Island, China.</title>
        <authorList>
            <person name="Lyu L."/>
        </authorList>
    </citation>
    <scope>NUCLEOTIDE SEQUENCE</scope>
    <source>
        <strain evidence="1">MJ17</strain>
    </source>
</reference>
<protein>
    <recommendedName>
        <fullName evidence="3">Anti-sigma factor</fullName>
    </recommendedName>
</protein>